<feature type="binding site" evidence="8">
    <location>
        <position position="213"/>
    </location>
    <ligand>
        <name>shikimate</name>
        <dbReference type="ChEBI" id="CHEBI:36208"/>
    </ligand>
</feature>
<comment type="caution">
    <text evidence="8">Lacks conserved residue(s) required for the propagation of feature annotation.</text>
</comment>
<feature type="binding site" evidence="8">
    <location>
        <begin position="15"/>
        <end position="17"/>
    </location>
    <ligand>
        <name>shikimate</name>
        <dbReference type="ChEBI" id="CHEBI:36208"/>
    </ligand>
</feature>
<gene>
    <name evidence="8" type="primary">aroE</name>
    <name evidence="11" type="ORF">SAMN02745196_02299</name>
</gene>
<dbReference type="SUPFAM" id="SSF51735">
    <property type="entry name" value="NAD(P)-binding Rossmann-fold domains"/>
    <property type="match status" value="1"/>
</dbReference>
<feature type="binding site" evidence="8">
    <location>
        <position position="87"/>
    </location>
    <ligand>
        <name>shikimate</name>
        <dbReference type="ChEBI" id="CHEBI:36208"/>
    </ligand>
</feature>
<comment type="similarity">
    <text evidence="8">Belongs to the shikimate dehydrogenase family.</text>
</comment>
<feature type="domain" description="Shikimate dehydrogenase substrate binding N-terminal" evidence="10">
    <location>
        <begin position="7"/>
        <end position="89"/>
    </location>
</feature>
<keyword evidence="6 8" id="KW-0057">Aromatic amino acid biosynthesis</keyword>
<feature type="binding site" evidence="8">
    <location>
        <position position="234"/>
    </location>
    <ligand>
        <name>NADP(+)</name>
        <dbReference type="ChEBI" id="CHEBI:58349"/>
    </ligand>
</feature>
<dbReference type="GO" id="GO:0005829">
    <property type="term" value="C:cytosol"/>
    <property type="evidence" value="ECO:0007669"/>
    <property type="project" value="TreeGrafter"/>
</dbReference>
<dbReference type="SUPFAM" id="SSF53223">
    <property type="entry name" value="Aminoacid dehydrogenase-like, N-terminal domain"/>
    <property type="match status" value="1"/>
</dbReference>
<name>A0A1M5XJZ8_9CLOT</name>
<keyword evidence="5 8" id="KW-0560">Oxidoreductase</keyword>
<dbReference type="RefSeq" id="WP_178138977.1">
    <property type="nucleotide sequence ID" value="NZ_FQXP01000008.1"/>
</dbReference>
<dbReference type="GO" id="GO:0009423">
    <property type="term" value="P:chorismate biosynthetic process"/>
    <property type="evidence" value="ECO:0007669"/>
    <property type="project" value="UniProtKB-UniRule"/>
</dbReference>
<dbReference type="EC" id="1.1.1.25" evidence="2 8"/>
<evidence type="ECO:0000256" key="2">
    <source>
        <dbReference type="ARBA" id="ARBA00012962"/>
    </source>
</evidence>
<comment type="subunit">
    <text evidence="8">Homodimer.</text>
</comment>
<evidence type="ECO:0000259" key="10">
    <source>
        <dbReference type="Pfam" id="PF08501"/>
    </source>
</evidence>
<dbReference type="UniPathway" id="UPA00053">
    <property type="reaction ID" value="UER00087"/>
</dbReference>
<dbReference type="InterPro" id="IPR013708">
    <property type="entry name" value="Shikimate_DH-bd_N"/>
</dbReference>
<feature type="binding site" evidence="8">
    <location>
        <position position="102"/>
    </location>
    <ligand>
        <name>shikimate</name>
        <dbReference type="ChEBI" id="CHEBI:36208"/>
    </ligand>
</feature>
<evidence type="ECO:0000256" key="6">
    <source>
        <dbReference type="ARBA" id="ARBA00023141"/>
    </source>
</evidence>
<evidence type="ECO:0000256" key="1">
    <source>
        <dbReference type="ARBA" id="ARBA00004871"/>
    </source>
</evidence>
<dbReference type="InterPro" id="IPR011342">
    <property type="entry name" value="Shikimate_DH"/>
</dbReference>
<dbReference type="InterPro" id="IPR006151">
    <property type="entry name" value="Shikm_DH/Glu-tRNA_Rdtase"/>
</dbReference>
<evidence type="ECO:0000256" key="8">
    <source>
        <dbReference type="HAMAP-Rule" id="MF_00222"/>
    </source>
</evidence>
<dbReference type="CDD" id="cd01065">
    <property type="entry name" value="NAD_bind_Shikimate_DH"/>
    <property type="match status" value="1"/>
</dbReference>
<dbReference type="HAMAP" id="MF_00222">
    <property type="entry name" value="Shikimate_DH_AroE"/>
    <property type="match status" value="1"/>
</dbReference>
<dbReference type="EMBL" id="FQXP01000008">
    <property type="protein sequence ID" value="SHH99878.1"/>
    <property type="molecule type" value="Genomic_DNA"/>
</dbReference>
<evidence type="ECO:0000256" key="3">
    <source>
        <dbReference type="ARBA" id="ARBA00022605"/>
    </source>
</evidence>
<feature type="binding site" evidence="8">
    <location>
        <position position="211"/>
    </location>
    <ligand>
        <name>NADP(+)</name>
        <dbReference type="ChEBI" id="CHEBI:58349"/>
    </ligand>
</feature>
<dbReference type="AlphaFoldDB" id="A0A1M5XJZ8"/>
<dbReference type="STRING" id="1121306.SAMN02745196_02299"/>
<keyword evidence="3 8" id="KW-0028">Amino-acid biosynthesis</keyword>
<dbReference type="Gene3D" id="3.40.50.10860">
    <property type="entry name" value="Leucine Dehydrogenase, chain A, domain 1"/>
    <property type="match status" value="1"/>
</dbReference>
<dbReference type="GO" id="GO:0019632">
    <property type="term" value="P:shikimate metabolic process"/>
    <property type="evidence" value="ECO:0007669"/>
    <property type="project" value="InterPro"/>
</dbReference>
<dbReference type="GO" id="GO:0004764">
    <property type="term" value="F:shikimate 3-dehydrogenase (NADP+) activity"/>
    <property type="evidence" value="ECO:0007669"/>
    <property type="project" value="UniProtKB-UniRule"/>
</dbReference>
<dbReference type="PANTHER" id="PTHR21089">
    <property type="entry name" value="SHIKIMATE DEHYDROGENASE"/>
    <property type="match status" value="1"/>
</dbReference>
<dbReference type="InterPro" id="IPR036291">
    <property type="entry name" value="NAD(P)-bd_dom_sf"/>
</dbReference>
<dbReference type="Proteomes" id="UP000184526">
    <property type="component" value="Unassembled WGS sequence"/>
</dbReference>
<dbReference type="InterPro" id="IPR046346">
    <property type="entry name" value="Aminoacid_DH-like_N_sf"/>
</dbReference>
<feature type="binding site" evidence="8">
    <location>
        <position position="62"/>
    </location>
    <ligand>
        <name>shikimate</name>
        <dbReference type="ChEBI" id="CHEBI:36208"/>
    </ligand>
</feature>
<feature type="domain" description="Quinate/shikimate 5-dehydrogenase/glutamyl-tRNA reductase" evidence="9">
    <location>
        <begin position="112"/>
        <end position="185"/>
    </location>
</feature>
<dbReference type="PANTHER" id="PTHR21089:SF1">
    <property type="entry name" value="BIFUNCTIONAL 3-DEHYDROQUINATE DEHYDRATASE_SHIKIMATE DEHYDROGENASE, CHLOROPLASTIC"/>
    <property type="match status" value="1"/>
</dbReference>
<evidence type="ECO:0000313" key="11">
    <source>
        <dbReference type="EMBL" id="SHH99878.1"/>
    </source>
</evidence>
<sequence>MKKFFGIIGEKLGHTFSPQIHELIFDNIGVEGNFDVFEIKKEDFHNTILSLKTLGSKGITVTIPYKVDIMAQLDEISEEAKKIGAVNVVALKDGKAIGYNSDYYGFGMTLDKFNVNIKGEKALILGTGGASKAVVQYLIDNGIEEVVFATRNIEEAKSKYPNYKIISYNEIKELKDFSIIINCTPVGMYPKVDKSPVNKEILKAFKVAVDIIYNPLETLFLKEAKEEGLVSINGLYMLVAQAVKAQEFWNDMDIDYKIIEPINNEIEKLIGR</sequence>
<dbReference type="Pfam" id="PF01488">
    <property type="entry name" value="Shikimate_DH"/>
    <property type="match status" value="1"/>
</dbReference>
<accession>A0A1M5XJZ8</accession>
<organism evidence="11 12">
    <name type="scientific">Clostridium collagenovorans DSM 3089</name>
    <dbReference type="NCBI Taxonomy" id="1121306"/>
    <lineage>
        <taxon>Bacteria</taxon>
        <taxon>Bacillati</taxon>
        <taxon>Bacillota</taxon>
        <taxon>Clostridia</taxon>
        <taxon>Eubacteriales</taxon>
        <taxon>Clostridiaceae</taxon>
        <taxon>Clostridium</taxon>
    </lineage>
</organism>
<comment type="catalytic activity">
    <reaction evidence="7 8">
        <text>shikimate + NADP(+) = 3-dehydroshikimate + NADPH + H(+)</text>
        <dbReference type="Rhea" id="RHEA:17737"/>
        <dbReference type="ChEBI" id="CHEBI:15378"/>
        <dbReference type="ChEBI" id="CHEBI:16630"/>
        <dbReference type="ChEBI" id="CHEBI:36208"/>
        <dbReference type="ChEBI" id="CHEBI:57783"/>
        <dbReference type="ChEBI" id="CHEBI:58349"/>
        <dbReference type="EC" id="1.1.1.25"/>
    </reaction>
</comment>
<protein>
    <recommendedName>
        <fullName evidence="2 8">Shikimate dehydrogenase (NADP(+))</fullName>
        <shortName evidence="8">SDH</shortName>
        <ecNumber evidence="2 8">1.1.1.25</ecNumber>
    </recommendedName>
</protein>
<keyword evidence="4 8" id="KW-0521">NADP</keyword>
<dbReference type="InterPro" id="IPR022893">
    <property type="entry name" value="Shikimate_DH_fam"/>
</dbReference>
<comment type="function">
    <text evidence="8">Involved in the biosynthesis of the chorismate, which leads to the biosynthesis of aromatic amino acids. Catalyzes the reversible NADPH linked reduction of 3-dehydroshikimate (DHSA) to yield shikimate (SA).</text>
</comment>
<evidence type="ECO:0000256" key="4">
    <source>
        <dbReference type="ARBA" id="ARBA00022857"/>
    </source>
</evidence>
<evidence type="ECO:0000313" key="12">
    <source>
        <dbReference type="Proteomes" id="UP000184526"/>
    </source>
</evidence>
<evidence type="ECO:0000256" key="7">
    <source>
        <dbReference type="ARBA" id="ARBA00049442"/>
    </source>
</evidence>
<evidence type="ECO:0000259" key="9">
    <source>
        <dbReference type="Pfam" id="PF01488"/>
    </source>
</evidence>
<dbReference type="NCBIfam" id="TIGR00507">
    <property type="entry name" value="aroE"/>
    <property type="match status" value="1"/>
</dbReference>
<evidence type="ECO:0000256" key="5">
    <source>
        <dbReference type="ARBA" id="ARBA00023002"/>
    </source>
</evidence>
<dbReference type="GO" id="GO:0008652">
    <property type="term" value="P:amino acid biosynthetic process"/>
    <property type="evidence" value="ECO:0007669"/>
    <property type="project" value="UniProtKB-KW"/>
</dbReference>
<keyword evidence="12" id="KW-1185">Reference proteome</keyword>
<dbReference type="GO" id="GO:0009073">
    <property type="term" value="P:aromatic amino acid family biosynthetic process"/>
    <property type="evidence" value="ECO:0007669"/>
    <property type="project" value="UniProtKB-KW"/>
</dbReference>
<feature type="binding site" evidence="8">
    <location>
        <position position="241"/>
    </location>
    <ligand>
        <name>shikimate</name>
        <dbReference type="ChEBI" id="CHEBI:36208"/>
    </ligand>
</feature>
<proteinExistence type="inferred from homology"/>
<dbReference type="Gene3D" id="3.40.50.720">
    <property type="entry name" value="NAD(P)-binding Rossmann-like Domain"/>
    <property type="match status" value="1"/>
</dbReference>
<reference evidence="11 12" key="1">
    <citation type="submission" date="2016-11" db="EMBL/GenBank/DDBJ databases">
        <authorList>
            <person name="Jaros S."/>
            <person name="Januszkiewicz K."/>
            <person name="Wedrychowicz H."/>
        </authorList>
    </citation>
    <scope>NUCLEOTIDE SEQUENCE [LARGE SCALE GENOMIC DNA]</scope>
    <source>
        <strain evidence="11 12">DSM 3089</strain>
    </source>
</reference>
<feature type="active site" description="Proton acceptor" evidence="8">
    <location>
        <position position="66"/>
    </location>
</feature>
<dbReference type="GO" id="GO:0050661">
    <property type="term" value="F:NADP binding"/>
    <property type="evidence" value="ECO:0007669"/>
    <property type="project" value="InterPro"/>
</dbReference>
<feature type="binding site" evidence="8">
    <location>
        <position position="78"/>
    </location>
    <ligand>
        <name>NADP(+)</name>
        <dbReference type="ChEBI" id="CHEBI:58349"/>
    </ligand>
</feature>
<comment type="pathway">
    <text evidence="1 8">Metabolic intermediate biosynthesis; chorismate biosynthesis; chorismate from D-erythrose 4-phosphate and phosphoenolpyruvate: step 4/7.</text>
</comment>
<dbReference type="Pfam" id="PF08501">
    <property type="entry name" value="Shikimate_dh_N"/>
    <property type="match status" value="1"/>
</dbReference>